<gene>
    <name evidence="2" type="ORF">SAMN05216275_101459</name>
</gene>
<feature type="signal peptide" evidence="1">
    <location>
        <begin position="1"/>
        <end position="29"/>
    </location>
</feature>
<feature type="chain" id="PRO_5039075603" evidence="1">
    <location>
        <begin position="30"/>
        <end position="181"/>
    </location>
</feature>
<protein>
    <submittedName>
        <fullName evidence="2">Uncharacterized protein</fullName>
    </submittedName>
</protein>
<dbReference type="Proteomes" id="UP000199111">
    <property type="component" value="Unassembled WGS sequence"/>
</dbReference>
<organism evidence="2 3">
    <name type="scientific">Streptosporangium canum</name>
    <dbReference type="NCBI Taxonomy" id="324952"/>
    <lineage>
        <taxon>Bacteria</taxon>
        <taxon>Bacillati</taxon>
        <taxon>Actinomycetota</taxon>
        <taxon>Actinomycetes</taxon>
        <taxon>Streptosporangiales</taxon>
        <taxon>Streptosporangiaceae</taxon>
        <taxon>Streptosporangium</taxon>
    </lineage>
</organism>
<dbReference type="AlphaFoldDB" id="A0A1I3FZY1"/>
<evidence type="ECO:0000256" key="1">
    <source>
        <dbReference type="SAM" id="SignalP"/>
    </source>
</evidence>
<dbReference type="GeneID" id="96296337"/>
<accession>A0A1I3FZY1</accession>
<sequence>MTDTKKLWRRRGIAGLAATLALITGTATASFAATAPSDSEPRLSGSAGGKLTKSFGPWAGDPVKFQIEARGGPGTTKGTFKAFHGKGRTGGVVAEFEGKITCLLVGGEVAVATGVITRGYANLTDEKNTDVTGQKVSFTVHDNGRSDRLYWMWGFMNAPINDCQGTAPILETSHGDFKVHD</sequence>
<evidence type="ECO:0000313" key="3">
    <source>
        <dbReference type="Proteomes" id="UP000199111"/>
    </source>
</evidence>
<evidence type="ECO:0000313" key="2">
    <source>
        <dbReference type="EMBL" id="SFI16764.1"/>
    </source>
</evidence>
<reference evidence="3" key="1">
    <citation type="submission" date="2016-10" db="EMBL/GenBank/DDBJ databases">
        <authorList>
            <person name="Varghese N."/>
            <person name="Submissions S."/>
        </authorList>
    </citation>
    <scope>NUCLEOTIDE SEQUENCE [LARGE SCALE GENOMIC DNA]</scope>
    <source>
        <strain evidence="3">CGMCC 4.2126</strain>
    </source>
</reference>
<keyword evidence="3" id="KW-1185">Reference proteome</keyword>
<name>A0A1I3FZY1_9ACTN</name>
<dbReference type="RefSeq" id="WP_143120765.1">
    <property type="nucleotide sequence ID" value="NZ_FOQY01000001.1"/>
</dbReference>
<proteinExistence type="predicted"/>
<dbReference type="EMBL" id="FOQY01000001">
    <property type="protein sequence ID" value="SFI16764.1"/>
    <property type="molecule type" value="Genomic_DNA"/>
</dbReference>
<keyword evidence="1" id="KW-0732">Signal</keyword>